<organism evidence="1 2">
    <name type="scientific">Candidatus Magnetobacterium casense</name>
    <dbReference type="NCBI Taxonomy" id="1455061"/>
    <lineage>
        <taxon>Bacteria</taxon>
        <taxon>Pseudomonadati</taxon>
        <taxon>Nitrospirota</taxon>
        <taxon>Thermodesulfovibrionia</taxon>
        <taxon>Thermodesulfovibrionales</taxon>
        <taxon>Candidatus Magnetobacteriaceae</taxon>
        <taxon>Candidatus Magnetobacterium</taxon>
    </lineage>
</organism>
<comment type="caution">
    <text evidence="1">The sequence shown here is derived from an EMBL/GenBank/DDBJ whole genome shotgun (WGS) entry which is preliminary data.</text>
</comment>
<name>A0ABS6S399_9BACT</name>
<evidence type="ECO:0000313" key="1">
    <source>
        <dbReference type="EMBL" id="MBV6343311.1"/>
    </source>
</evidence>
<accession>A0ABS6S399</accession>
<dbReference type="Proteomes" id="UP001196980">
    <property type="component" value="Unassembled WGS sequence"/>
</dbReference>
<reference evidence="1 2" key="1">
    <citation type="journal article" date="2020" name="J Geophys Res Biogeosci">
        <title>Magnetotaxis as an Adaptation to Enable Bacterial Shuttling of Microbial Sulfur and Sulfur Cycling Across Aquatic Oxic#Anoxic Interfaces.</title>
        <authorList>
            <person name="Li J."/>
            <person name="Liu P."/>
            <person name="Wang J."/>
            <person name="Roberts A.P."/>
            <person name="Pan Y."/>
        </authorList>
    </citation>
    <scope>NUCLEOTIDE SEQUENCE [LARGE SCALE GENOMIC DNA]</scope>
    <source>
        <strain evidence="1 2">MYR-1_YQ</strain>
    </source>
</reference>
<dbReference type="EMBL" id="JABXWD010000529">
    <property type="protein sequence ID" value="MBV6343311.1"/>
    <property type="molecule type" value="Genomic_DNA"/>
</dbReference>
<protein>
    <submittedName>
        <fullName evidence="1">Uncharacterized protein</fullName>
    </submittedName>
</protein>
<keyword evidence="2" id="KW-1185">Reference proteome</keyword>
<proteinExistence type="predicted"/>
<evidence type="ECO:0000313" key="2">
    <source>
        <dbReference type="Proteomes" id="UP001196980"/>
    </source>
</evidence>
<gene>
    <name evidence="1" type="ORF">HWQ67_17170</name>
</gene>
<sequence length="78" mass="8739">MSGGDGSKEKPDSLATIDMDWLRGALEEIPWPDCGKWLREHFPQAKGASIKTVVESLKPKELEQFVAEVQNRLEAKSK</sequence>